<dbReference type="GO" id="GO:0005634">
    <property type="term" value="C:nucleus"/>
    <property type="evidence" value="ECO:0007669"/>
    <property type="project" value="UniProtKB-SubCell"/>
</dbReference>
<keyword evidence="2" id="KW-0479">Metal-binding</keyword>
<evidence type="ECO:0000256" key="5">
    <source>
        <dbReference type="ARBA" id="ARBA00022833"/>
    </source>
</evidence>
<feature type="region of interest" description="Disordered" evidence="10">
    <location>
        <begin position="2223"/>
        <end position="2279"/>
    </location>
</feature>
<feature type="domain" description="C2H2-type" evidence="11">
    <location>
        <begin position="2399"/>
        <end position="2426"/>
    </location>
</feature>
<evidence type="ECO:0000256" key="7">
    <source>
        <dbReference type="ARBA" id="ARBA00023163"/>
    </source>
</evidence>
<feature type="region of interest" description="Disordered" evidence="10">
    <location>
        <begin position="1990"/>
        <end position="2080"/>
    </location>
</feature>
<dbReference type="SUPFAM" id="SSF57667">
    <property type="entry name" value="beta-beta-alpha zinc fingers"/>
    <property type="match status" value="4"/>
</dbReference>
<evidence type="ECO:0000256" key="2">
    <source>
        <dbReference type="ARBA" id="ARBA00022723"/>
    </source>
</evidence>
<feature type="domain" description="C2H2-type" evidence="11">
    <location>
        <begin position="1463"/>
        <end position="1490"/>
    </location>
</feature>
<feature type="domain" description="C2H2-type" evidence="11">
    <location>
        <begin position="2427"/>
        <end position="2454"/>
    </location>
</feature>
<feature type="region of interest" description="Disordered" evidence="10">
    <location>
        <begin position="776"/>
        <end position="795"/>
    </location>
</feature>
<feature type="region of interest" description="Disordered" evidence="10">
    <location>
        <begin position="1771"/>
        <end position="1793"/>
    </location>
</feature>
<dbReference type="SMART" id="SM00355">
    <property type="entry name" value="ZnF_C2H2"/>
    <property type="match status" value="13"/>
</dbReference>
<sequence length="2515" mass="275318">MANMINTDENFCLYMDDIVKTEETVKDEPMGQMEDDFENAIWNCLENTNGCSEDDILKAVCRSPLMVMLPAFVEGEGGPPESLSALEEQDLFAVVEGECAGASTVPPLIKKEVPAEVRQPLHEQTHRFDPDDRGSPKVFMEVGRIEPPSTTTVVQMPVPAPAAEGGGGNNIDRVSEPPVLHVALRTSGADKAFQCSCGKVYRHSGSLSKHIRVLRNRLSTQPNQSGCGNVGKVNTAANEKARENNATNANVNCNTTDMQPRELSVSASQKEDSSGQNFVLNTGGFQGGNNNNNINNNNGNTSPSMQSNVTVGHCNSLAPIPPPSQVQVNRTANMNVQCNMIDMQQSQLEVAIPQVKKEDDCGQNYALNSIGFQGNNKIAENRNANIQSNKAVGLCNSLSAIPPSSQVQTLRTTNMTVQSNMTEMQHGQLKAAISPLSNASSGQNFALGSRGFQESINSINNGNLSPNVQNIKTMDHGRFFEAVQPTSNFSSILSSVPLSNSPEQNGMRNVESNMNASQYNSLTTTQYAIQANPGPVTQTSAAGSNSAEQNELRNTNHNGIVRQYSSLAANPHMSHYSSGHMSTPIPAVRVTNTTGQNGLRNASTIGGNSTDRHYTSLATVPHVSQVSNGHGALTAVQDNVRQNVGRNPNVDCNLIVGQYYSVAAVPQVNQISPNRFNVSDNISSGQNRMSNSSVENNMPANQYSVIPTPTPTVNQTVSGGYSSAPANAVLISYSTGQNGIGNAYVESNLADRLYSPHVGSLPVSQASSGHVNTLISGGQSSSSTAHNGMRNTNSERNMTDRQYTMLETVPHASQASSGLINALATAVRDSNSCVQNGTRLSNMESNMSGRHYTTLVTVPPMNQASSEHVSTVVNSVQGSISSGQDGARNSNIGSNATHKHYTMLESVPHMSQDNSGYISALTTNVQNSSTTNQNRIRITSVESNMTVNQYNSHTGTPLVSQINKALASVMQNSNRAGNEMKNVSAEVSVNNWQQQANTVVTGKCDNPIDRAGARAGPLRASTKIAVNNQVVKNAGCNFKLSSNKVPSSLEACSKDTDPYRSKFSKLPASEGSGYNCFCGVSFQNLTTLLTHVENHSKEEFELYSTQAILHIKDPAPKDNTNFCSDLSNKCNTCGIWFEDNVQLNLHMESHVKVDCNEQTILNIEEDNFISSSNNDRDNNERTYQCAICDKIYKEFTDLMMHMEIHQKSVTDEQDTGICKGWNDARNRCARETPEPQEMLNYQCGLCKKRFKKLRYLTSHMRCHTKTTSPGKTKKYQEPVVHGRINSSACDVSISNDPAKRMKITQVPLTQQKKSVNNITSSSGNSIPLTSLDHLQQNNMRLVNSKNTINTKRPFISTKPNHQYKKTVLTVERGTSTHPDTCSTTGGPMSIRVQAALTDISQEANRRTNENHEDIGSPPSATSVTKAATLSGENKTFSCICGMVFRTSCALAAHTTDHIGRREYFCDICGKLFRQKCILLSHLRYHSYQKAYKCCKCSRSFERHSDFMAHKRLYRVNASCYVCRKKVTRAVCGTNHTLPFQNKTFLCVDCNGSTEPDNPDATRDKLGRFTRKHGSSSGVVGGEISDKGESEATKSVLSCTICKSVFTDSKSLLIHSHSHLGECAVLLERLNTAEIYKRSYNCGRNEGTVKVASSHPPKASAAGIQISNRLSKAVGKKSFTWKCRCGGVFKWRSSMKKHLCKYTGHQCVVCRRLFRRFASLRDHMRSHTGRRKYKCTTCTESFSRLRDLEVHQLCHAEKAPMGNVEACKANSQIESDEAGKGSEELGEPQENHGSSEVNILEKENPGNTNLLQPPGPNPISLLGNEGPNCTTFPENCEQNGAIHGLVEQSTRPACSPSDVGRDCALDCETKEDCGAKRLEIQSHKECNLEKTMSDHVNPQLCCRQQLTSSEGASPGEDKLKGVKPEPSFLLEFDKRLSELQLALSTEDSNSKTGSIEGTREVLACGITPAKCHSAPVEYLNLQVNQEHSMDSNKNFQLNPHKKENQFGSEQSNDGQSTTLQVGLDSEGECVESKFDPKTMSSDLKSNGSDRIKKELTLAQPSEKSFSTVESGGGSASRPEVDRKAVNCGVNSLQNYCSQETVKQDAEQTNKDKDLLSINDRVVKKENLQVCKREPDAQPPGESEKEEDKTLGALELQQICPSKNTALVDLVSDDEDQHTTSGSHLHPCKKHCSEKLRSDLCEHTSKMPSSSPKVYQICDSDVEEESVSHPCPKSKSESDDVMLVEETSKKKKPPPEVYEISDSDEEEGKEGQNLVHDDHKPSLDAETSSFACDVCMKPFPDSDALQVHKHIWGKVPCNINKWRTTTQNKQKSEKGAEAIGNAGRVKRESMMGEESRPSSAPESMQTSSENLRECPCSEKTQCCCKSKCQRREHRDKATGVHVCRACGKSFAQKDFLIDHLHEHIDGRKYRCKYCSKTFQRSVKLAVHKLRCSQRKMSAKKVKPASDDDDVETNKGTSFPRSFAVPFVGVQPQTVPMLVSVPVLVSSAMTWGNIVTLR</sequence>
<evidence type="ECO:0000256" key="9">
    <source>
        <dbReference type="PROSITE-ProRule" id="PRU00042"/>
    </source>
</evidence>
<evidence type="ECO:0000313" key="12">
    <source>
        <dbReference type="EMBL" id="KAK7862543.1"/>
    </source>
</evidence>
<keyword evidence="8" id="KW-0539">Nucleus</keyword>
<feature type="domain" description="C2H2-type" evidence="11">
    <location>
        <begin position="1241"/>
        <end position="1268"/>
    </location>
</feature>
<dbReference type="PROSITE" id="PS00028">
    <property type="entry name" value="ZINC_FINGER_C2H2_1"/>
    <property type="match status" value="8"/>
</dbReference>
<evidence type="ECO:0000256" key="10">
    <source>
        <dbReference type="SAM" id="MobiDB-lite"/>
    </source>
</evidence>
<evidence type="ECO:0000259" key="11">
    <source>
        <dbReference type="PROSITE" id="PS50157"/>
    </source>
</evidence>
<dbReference type="Proteomes" id="UP001378592">
    <property type="component" value="Unassembled WGS sequence"/>
</dbReference>
<feature type="domain" description="C2H2-type" evidence="11">
    <location>
        <begin position="1183"/>
        <end position="1210"/>
    </location>
</feature>
<feature type="compositionally biased region" description="Basic and acidic residues" evidence="10">
    <location>
        <begin position="2343"/>
        <end position="2354"/>
    </location>
</feature>
<keyword evidence="5" id="KW-0862">Zinc</keyword>
<comment type="caution">
    <text evidence="12">The sequence shown here is derived from an EMBL/GenBank/DDBJ whole genome shotgun (WGS) entry which is preliminary data.</text>
</comment>
<dbReference type="PANTHER" id="PTHR47772">
    <property type="entry name" value="ZINC FINGER PROTEIN 200"/>
    <property type="match status" value="1"/>
</dbReference>
<keyword evidence="4 9" id="KW-0863">Zinc-finger</keyword>
<dbReference type="Gene3D" id="3.30.160.60">
    <property type="entry name" value="Classic Zinc Finger"/>
    <property type="match status" value="6"/>
</dbReference>
<evidence type="ECO:0000256" key="8">
    <source>
        <dbReference type="ARBA" id="ARBA00023242"/>
    </source>
</evidence>
<dbReference type="GO" id="GO:0008270">
    <property type="term" value="F:zinc ion binding"/>
    <property type="evidence" value="ECO:0007669"/>
    <property type="project" value="UniProtKB-KW"/>
</dbReference>
<keyword evidence="3" id="KW-0677">Repeat</keyword>
<evidence type="ECO:0000313" key="13">
    <source>
        <dbReference type="Proteomes" id="UP001378592"/>
    </source>
</evidence>
<feature type="domain" description="C2H2-type" evidence="11">
    <location>
        <begin position="1732"/>
        <end position="1759"/>
    </location>
</feature>
<dbReference type="InterPro" id="IPR013087">
    <property type="entry name" value="Znf_C2H2_type"/>
</dbReference>
<dbReference type="EMBL" id="JAZDUA010000272">
    <property type="protein sequence ID" value="KAK7862543.1"/>
    <property type="molecule type" value="Genomic_DNA"/>
</dbReference>
<name>A0AAN9YZS8_9ORTH</name>
<keyword evidence="13" id="KW-1185">Reference proteome</keyword>
<feature type="region of interest" description="Disordered" evidence="10">
    <location>
        <begin position="2128"/>
        <end position="2147"/>
    </location>
</feature>
<dbReference type="PANTHER" id="PTHR47772:SF13">
    <property type="entry name" value="GASTRULA ZINC FINGER PROTEIN XLCGF49.1-LIKE-RELATED"/>
    <property type="match status" value="1"/>
</dbReference>
<organism evidence="12 13">
    <name type="scientific">Gryllus longicercus</name>
    <dbReference type="NCBI Taxonomy" id="2509291"/>
    <lineage>
        <taxon>Eukaryota</taxon>
        <taxon>Metazoa</taxon>
        <taxon>Ecdysozoa</taxon>
        <taxon>Arthropoda</taxon>
        <taxon>Hexapoda</taxon>
        <taxon>Insecta</taxon>
        <taxon>Pterygota</taxon>
        <taxon>Neoptera</taxon>
        <taxon>Polyneoptera</taxon>
        <taxon>Orthoptera</taxon>
        <taxon>Ensifera</taxon>
        <taxon>Gryllidea</taxon>
        <taxon>Grylloidea</taxon>
        <taxon>Gryllidae</taxon>
        <taxon>Gryllinae</taxon>
        <taxon>Gryllus</taxon>
    </lineage>
</organism>
<feature type="region of interest" description="Disordered" evidence="10">
    <location>
        <begin position="241"/>
        <end position="305"/>
    </location>
</feature>
<dbReference type="InterPro" id="IPR036236">
    <property type="entry name" value="Znf_C2H2_sf"/>
</dbReference>
<feature type="compositionally biased region" description="Polar residues" evidence="10">
    <location>
        <begin position="2057"/>
        <end position="2068"/>
    </location>
</feature>
<feature type="domain" description="C2H2-type" evidence="11">
    <location>
        <begin position="1596"/>
        <end position="1623"/>
    </location>
</feature>
<feature type="domain" description="C2H2-type" evidence="11">
    <location>
        <begin position="1704"/>
        <end position="1731"/>
    </location>
</feature>
<feature type="compositionally biased region" description="Low complexity" evidence="10">
    <location>
        <begin position="288"/>
        <end position="300"/>
    </location>
</feature>
<keyword evidence="7" id="KW-0804">Transcription</keyword>
<feature type="region of interest" description="Disordered" evidence="10">
    <location>
        <begin position="2343"/>
        <end position="2363"/>
    </location>
</feature>
<evidence type="ECO:0000256" key="4">
    <source>
        <dbReference type="ARBA" id="ARBA00022771"/>
    </source>
</evidence>
<feature type="compositionally biased region" description="Polar residues" evidence="10">
    <location>
        <begin position="2004"/>
        <end position="2019"/>
    </location>
</feature>
<evidence type="ECO:0000256" key="6">
    <source>
        <dbReference type="ARBA" id="ARBA00023015"/>
    </source>
</evidence>
<feature type="compositionally biased region" description="Acidic residues" evidence="10">
    <location>
        <begin position="2257"/>
        <end position="2266"/>
    </location>
</feature>
<dbReference type="InterPro" id="IPR050636">
    <property type="entry name" value="C2H2-ZF_domain-containing"/>
</dbReference>
<keyword evidence="6" id="KW-0805">Transcription regulation</keyword>
<accession>A0AAN9YZS8</accession>
<evidence type="ECO:0000256" key="3">
    <source>
        <dbReference type="ARBA" id="ARBA00022737"/>
    </source>
</evidence>
<protein>
    <recommendedName>
        <fullName evidence="11">C2H2-type domain-containing protein</fullName>
    </recommendedName>
</protein>
<feature type="compositionally biased region" description="Low complexity" evidence="10">
    <location>
        <begin position="244"/>
        <end position="256"/>
    </location>
</feature>
<comment type="subcellular location">
    <subcellularLocation>
        <location evidence="1">Nucleus</location>
    </subcellularLocation>
</comment>
<feature type="region of interest" description="Disordered" evidence="10">
    <location>
        <begin position="1803"/>
        <end position="1822"/>
    </location>
</feature>
<reference evidence="12 13" key="1">
    <citation type="submission" date="2024-03" db="EMBL/GenBank/DDBJ databases">
        <title>The genome assembly and annotation of the cricket Gryllus longicercus Weissman &amp; Gray.</title>
        <authorList>
            <person name="Szrajer S."/>
            <person name="Gray D."/>
            <person name="Ylla G."/>
        </authorList>
    </citation>
    <scope>NUCLEOTIDE SEQUENCE [LARGE SCALE GENOMIC DNA]</scope>
    <source>
        <strain evidence="12">DAG 2021-001</strain>
        <tissue evidence="12">Whole body minus gut</tissue>
    </source>
</reference>
<dbReference type="PROSITE" id="PS50157">
    <property type="entry name" value="ZINC_FINGER_C2H2_2"/>
    <property type="match status" value="9"/>
</dbReference>
<evidence type="ECO:0000256" key="1">
    <source>
        <dbReference type="ARBA" id="ARBA00004123"/>
    </source>
</evidence>
<gene>
    <name evidence="12" type="ORF">R5R35_009013</name>
</gene>
<dbReference type="Pfam" id="PF13912">
    <property type="entry name" value="zf-C2H2_6"/>
    <property type="match status" value="1"/>
</dbReference>
<proteinExistence type="predicted"/>
<feature type="domain" description="C2H2-type" evidence="11">
    <location>
        <begin position="1491"/>
        <end position="1513"/>
    </location>
</feature>